<organism evidence="6 7">
    <name type="scientific">Mortierella isabellina</name>
    <name type="common">Filamentous fungus</name>
    <name type="synonym">Umbelopsis isabellina</name>
    <dbReference type="NCBI Taxonomy" id="91625"/>
    <lineage>
        <taxon>Eukaryota</taxon>
        <taxon>Fungi</taxon>
        <taxon>Fungi incertae sedis</taxon>
        <taxon>Mucoromycota</taxon>
        <taxon>Mucoromycotina</taxon>
        <taxon>Umbelopsidomycetes</taxon>
        <taxon>Umbelopsidales</taxon>
        <taxon>Umbelopsidaceae</taxon>
        <taxon>Umbelopsis</taxon>
    </lineage>
</organism>
<dbReference type="GO" id="GO:0005730">
    <property type="term" value="C:nucleolus"/>
    <property type="evidence" value="ECO:0007669"/>
    <property type="project" value="UniProtKB-SubCell"/>
</dbReference>
<gene>
    <name evidence="6" type="ORF">INT43_007071</name>
</gene>
<dbReference type="GO" id="GO:0016433">
    <property type="term" value="F:rRNA (adenine) methyltransferase activity"/>
    <property type="evidence" value="ECO:0007669"/>
    <property type="project" value="UniProtKB-UniRule"/>
</dbReference>
<dbReference type="PANTHER" id="PTHR21008">
    <property type="entry name" value="S-ADENOSYLMETHIONINE SENSOR UPSTREAM OF MTORC1-RELATED"/>
    <property type="match status" value="1"/>
</dbReference>
<dbReference type="InterPro" id="IPR021867">
    <property type="entry name" value="Bmt2/SAMTOR"/>
</dbReference>
<reference evidence="6" key="1">
    <citation type="submission" date="2020-12" db="EMBL/GenBank/DDBJ databases">
        <title>Metabolic potential, ecology and presence of endohyphal bacteria is reflected in genomic diversity of Mucoromycotina.</title>
        <authorList>
            <person name="Muszewska A."/>
            <person name="Okrasinska A."/>
            <person name="Steczkiewicz K."/>
            <person name="Drgas O."/>
            <person name="Orlowska M."/>
            <person name="Perlinska-Lenart U."/>
            <person name="Aleksandrzak-Piekarczyk T."/>
            <person name="Szatraj K."/>
            <person name="Zielenkiewicz U."/>
            <person name="Pilsyk S."/>
            <person name="Malc E."/>
            <person name="Mieczkowski P."/>
            <person name="Kruszewska J.S."/>
            <person name="Biernat P."/>
            <person name="Pawlowska J."/>
        </authorList>
    </citation>
    <scope>NUCLEOTIDE SEQUENCE</scope>
    <source>
        <strain evidence="6">WA0000067209</strain>
    </source>
</reference>
<dbReference type="EC" id="2.1.1.-" evidence="4"/>
<evidence type="ECO:0000313" key="6">
    <source>
        <dbReference type="EMBL" id="KAG2182144.1"/>
    </source>
</evidence>
<evidence type="ECO:0000313" key="7">
    <source>
        <dbReference type="Proteomes" id="UP000654370"/>
    </source>
</evidence>
<name>A0A8H7PWX7_MORIS</name>
<dbReference type="OrthoDB" id="5954793at2759"/>
<evidence type="ECO:0000256" key="4">
    <source>
        <dbReference type="HAMAP-Rule" id="MF_03044"/>
    </source>
</evidence>
<feature type="binding site" evidence="4">
    <location>
        <position position="142"/>
    </location>
    <ligand>
        <name>S-adenosyl-L-methionine</name>
        <dbReference type="ChEBI" id="CHEBI:59789"/>
    </ligand>
</feature>
<keyword evidence="7" id="KW-1185">Reference proteome</keyword>
<comment type="caution">
    <text evidence="6">The sequence shown here is derived from an EMBL/GenBank/DDBJ whole genome shotgun (WGS) entry which is preliminary data.</text>
</comment>
<dbReference type="Pfam" id="PF11968">
    <property type="entry name" value="Bmt2"/>
    <property type="match status" value="1"/>
</dbReference>
<comment type="function">
    <text evidence="4">S-adenosyl-L-methionine-dependent methyltransferase that specifically methylates the N(1) position of an adenine present in helix 65 in 25S rRNA.</text>
</comment>
<feature type="compositionally biased region" description="Basic residues" evidence="5">
    <location>
        <begin position="1"/>
        <end position="12"/>
    </location>
</feature>
<proteinExistence type="inferred from homology"/>
<dbReference type="PANTHER" id="PTHR21008:SF1">
    <property type="entry name" value="25S RRNA (ADENINE(2142)-N(1))-METHYLTRANSFERASE"/>
    <property type="match status" value="1"/>
</dbReference>
<dbReference type="Proteomes" id="UP000654370">
    <property type="component" value="Unassembled WGS sequence"/>
</dbReference>
<keyword evidence="4" id="KW-0539">Nucleus</keyword>
<keyword evidence="3 4" id="KW-0949">S-adenosyl-L-methionine</keyword>
<keyword evidence="2 4" id="KW-0808">Transferase</keyword>
<sequence length="291" mass="33817">MAQRKRSKKPSRKLPLTVDRRPEVQFKSSSTETARLIRRFHVLNKELAKLKDKANDKETHDKRQSIAKEMEAMGGLDWYQRASQLGQSKARGGDSSKWLMGILSREGVPSHFQNRSMRLLDVGALSPFNYEKHKWIQTTPIDLNPQHLLIEKQDFLEMSPPQNENDLYDIVCLSLVVNFVGDPADRGTMLKHTREFFQPFTKDTTNQRLLYLVLPLPCITNSRYFSHDHLLSMMESIGYSKCIDYHHSNKLAYYLFELTNAVERPPIWKKKILEDGKGRNNFAICTELKPH</sequence>
<dbReference type="EMBL" id="JAEPQZ010000004">
    <property type="protein sequence ID" value="KAG2182144.1"/>
    <property type="molecule type" value="Genomic_DNA"/>
</dbReference>
<evidence type="ECO:0000256" key="5">
    <source>
        <dbReference type="SAM" id="MobiDB-lite"/>
    </source>
</evidence>
<comment type="subcellular location">
    <subcellularLocation>
        <location evidence="4">Nucleus</location>
        <location evidence="4">Nucleolus</location>
    </subcellularLocation>
</comment>
<comment type="similarity">
    <text evidence="4">Belongs to the BMT2 family.</text>
</comment>
<protein>
    <recommendedName>
        <fullName evidence="4">25S rRNA adenine-N(1) methyltransferase</fullName>
        <ecNumber evidence="4">2.1.1.-</ecNumber>
    </recommendedName>
</protein>
<feature type="binding site" evidence="4">
    <location>
        <position position="123"/>
    </location>
    <ligand>
        <name>S-adenosyl-L-methionine</name>
        <dbReference type="ChEBI" id="CHEBI:59789"/>
    </ligand>
</feature>
<dbReference type="HAMAP" id="MF_03044">
    <property type="entry name" value="BMT2"/>
    <property type="match status" value="1"/>
</dbReference>
<keyword evidence="1 4" id="KW-0489">Methyltransferase</keyword>
<evidence type="ECO:0000256" key="2">
    <source>
        <dbReference type="ARBA" id="ARBA00022679"/>
    </source>
</evidence>
<accession>A0A8H7PWX7</accession>
<dbReference type="AlphaFoldDB" id="A0A8H7PWX7"/>
<evidence type="ECO:0000256" key="3">
    <source>
        <dbReference type="ARBA" id="ARBA00022691"/>
    </source>
</evidence>
<evidence type="ECO:0000256" key="1">
    <source>
        <dbReference type="ARBA" id="ARBA00022603"/>
    </source>
</evidence>
<feature type="region of interest" description="Disordered" evidence="5">
    <location>
        <begin position="1"/>
        <end position="30"/>
    </location>
</feature>